<protein>
    <submittedName>
        <fullName evidence="1">Uncharacterized protein</fullName>
    </submittedName>
</protein>
<proteinExistence type="predicted"/>
<evidence type="ECO:0000313" key="2">
    <source>
        <dbReference type="Proteomes" id="UP001225316"/>
    </source>
</evidence>
<gene>
    <name evidence="1" type="ORF">QEH52_11665</name>
</gene>
<dbReference type="Proteomes" id="UP001225316">
    <property type="component" value="Unassembled WGS sequence"/>
</dbReference>
<keyword evidence="2" id="KW-1185">Reference proteome</keyword>
<name>A0ABU1AVJ4_9BACT</name>
<dbReference type="EMBL" id="JARXHW010000026">
    <property type="protein sequence ID" value="MDQ8208170.1"/>
    <property type="molecule type" value="Genomic_DNA"/>
</dbReference>
<sequence>MTKTTELKPGSPHPTNPDLVYLGKSINDFGRRWGSPLELAMIRDKNRRRARKKWHIRKQDCPSKLVFKKLKKAFPSQSYGDESTDWDGLDKLFQLRDRLNREHPSEKCPIFQIRRKVSPRLGGLFTLENSYLTVDPYFEESHVHIAESAYRDFQLSYAVKNNR</sequence>
<comment type="caution">
    <text evidence="1">The sequence shown here is derived from an EMBL/GenBank/DDBJ whole genome shotgun (WGS) entry which is preliminary data.</text>
</comment>
<accession>A0ABU1AVJ4</accession>
<evidence type="ECO:0000313" key="1">
    <source>
        <dbReference type="EMBL" id="MDQ8208170.1"/>
    </source>
</evidence>
<reference evidence="1 2" key="1">
    <citation type="submission" date="2023-04" db="EMBL/GenBank/DDBJ databases">
        <title>A novel bacteria isolated from coastal sediment.</title>
        <authorList>
            <person name="Liu X.-J."/>
            <person name="Du Z.-J."/>
        </authorList>
    </citation>
    <scope>NUCLEOTIDE SEQUENCE [LARGE SCALE GENOMIC DNA]</scope>
    <source>
        <strain evidence="1 2">SDUM461003</strain>
    </source>
</reference>
<dbReference type="RefSeq" id="WP_308950645.1">
    <property type="nucleotide sequence ID" value="NZ_JARXHW010000026.1"/>
</dbReference>
<organism evidence="1 2">
    <name type="scientific">Thalassobacterium maritimum</name>
    <dbReference type="NCBI Taxonomy" id="3041265"/>
    <lineage>
        <taxon>Bacteria</taxon>
        <taxon>Pseudomonadati</taxon>
        <taxon>Verrucomicrobiota</taxon>
        <taxon>Opitutia</taxon>
        <taxon>Puniceicoccales</taxon>
        <taxon>Coraliomargaritaceae</taxon>
        <taxon>Thalassobacterium</taxon>
    </lineage>
</organism>